<accession>A0A1V4T0X3</accession>
<dbReference type="RefSeq" id="WP_211278209.1">
    <property type="nucleotide sequence ID" value="NZ_MTSM01000392.1"/>
</dbReference>
<name>A0A1V4T0X3_9GAMM</name>
<dbReference type="AlphaFoldDB" id="A0A1V4T0X3"/>
<organism evidence="1 2">
    <name type="scientific">Oceanospirillum multiglobuliferum</name>
    <dbReference type="NCBI Taxonomy" id="64969"/>
    <lineage>
        <taxon>Bacteria</taxon>
        <taxon>Pseudomonadati</taxon>
        <taxon>Pseudomonadota</taxon>
        <taxon>Gammaproteobacteria</taxon>
        <taxon>Oceanospirillales</taxon>
        <taxon>Oceanospirillaceae</taxon>
        <taxon>Oceanospirillum</taxon>
    </lineage>
</organism>
<gene>
    <name evidence="1" type="ORF">BTE48_17495</name>
</gene>
<proteinExistence type="predicted"/>
<sequence>PRMNAKQSSSQKHFQHWRKNNMKTTEFESAVSKLGYTTAQGRSNNIGPFTQLIILTNGVVIAKTSTVIQYRLSTMTNKFGKEHGELFDLLVKYAKTPIKDRK</sequence>
<protein>
    <submittedName>
        <fullName evidence="1">Uncharacterized protein</fullName>
    </submittedName>
</protein>
<dbReference type="EMBL" id="MTSM01000392">
    <property type="protein sequence ID" value="OPX53818.1"/>
    <property type="molecule type" value="Genomic_DNA"/>
</dbReference>
<dbReference type="Proteomes" id="UP000191418">
    <property type="component" value="Unassembled WGS sequence"/>
</dbReference>
<comment type="caution">
    <text evidence="1">The sequence shown here is derived from an EMBL/GenBank/DDBJ whole genome shotgun (WGS) entry which is preliminary data.</text>
</comment>
<keyword evidence="2" id="KW-1185">Reference proteome</keyword>
<evidence type="ECO:0000313" key="2">
    <source>
        <dbReference type="Proteomes" id="UP000191418"/>
    </source>
</evidence>
<evidence type="ECO:0000313" key="1">
    <source>
        <dbReference type="EMBL" id="OPX53818.1"/>
    </source>
</evidence>
<feature type="non-terminal residue" evidence="1">
    <location>
        <position position="1"/>
    </location>
</feature>
<reference evidence="1 2" key="1">
    <citation type="submission" date="2017-01" db="EMBL/GenBank/DDBJ databases">
        <title>Genome Sequencing of a Marine Spirillum, Oceanospirillum multiglobuliferum ATCC 33336, from Japan.</title>
        <authorList>
            <person name="Carney J.G."/>
            <person name="Trachtenberg A.M."/>
            <person name="Rheaume B.A."/>
            <person name="Linnane J.D."/>
            <person name="Pitts N.L."/>
            <person name="Mykles D.L."/>
            <person name="Maclea K.S."/>
        </authorList>
    </citation>
    <scope>NUCLEOTIDE SEQUENCE [LARGE SCALE GENOMIC DNA]</scope>
    <source>
        <strain evidence="1 2">ATCC 33336</strain>
    </source>
</reference>